<feature type="compositionally biased region" description="Basic and acidic residues" evidence="1">
    <location>
        <begin position="120"/>
        <end position="137"/>
    </location>
</feature>
<organism evidence="2 3">
    <name type="scientific">Trifolium subterraneum</name>
    <name type="common">Subterranean clover</name>
    <dbReference type="NCBI Taxonomy" id="3900"/>
    <lineage>
        <taxon>Eukaryota</taxon>
        <taxon>Viridiplantae</taxon>
        <taxon>Streptophyta</taxon>
        <taxon>Embryophyta</taxon>
        <taxon>Tracheophyta</taxon>
        <taxon>Spermatophyta</taxon>
        <taxon>Magnoliopsida</taxon>
        <taxon>eudicotyledons</taxon>
        <taxon>Gunneridae</taxon>
        <taxon>Pentapetalae</taxon>
        <taxon>rosids</taxon>
        <taxon>fabids</taxon>
        <taxon>Fabales</taxon>
        <taxon>Fabaceae</taxon>
        <taxon>Papilionoideae</taxon>
        <taxon>50 kb inversion clade</taxon>
        <taxon>NPAAA clade</taxon>
        <taxon>Hologalegina</taxon>
        <taxon>IRL clade</taxon>
        <taxon>Trifolieae</taxon>
        <taxon>Trifolium</taxon>
    </lineage>
</organism>
<keyword evidence="3" id="KW-1185">Reference proteome</keyword>
<dbReference type="Proteomes" id="UP000242715">
    <property type="component" value="Unassembled WGS sequence"/>
</dbReference>
<dbReference type="AlphaFoldDB" id="A0A2Z6LXN6"/>
<evidence type="ECO:0000256" key="1">
    <source>
        <dbReference type="SAM" id="MobiDB-lite"/>
    </source>
</evidence>
<name>A0A2Z6LXN6_TRISU</name>
<proteinExistence type="predicted"/>
<protein>
    <submittedName>
        <fullName evidence="2">Uncharacterized protein</fullName>
    </submittedName>
</protein>
<feature type="compositionally biased region" description="Polar residues" evidence="1">
    <location>
        <begin position="74"/>
        <end position="84"/>
    </location>
</feature>
<gene>
    <name evidence="2" type="ORF">TSUD_305550</name>
</gene>
<sequence>MPPFNMVNDFRLEKPLLVTLHYLLSFTELKEEESSLLQERIVLEKEIATKNANFEVMRNTNASLKRMKLGFGSKSHNNPSSTSVKLEGTVAGQPHQRIVASEVLMRATQDDTRSQALESRPNKIESTGERLLEQSSL</sequence>
<feature type="region of interest" description="Disordered" evidence="1">
    <location>
        <begin position="70"/>
        <end position="93"/>
    </location>
</feature>
<feature type="region of interest" description="Disordered" evidence="1">
    <location>
        <begin position="109"/>
        <end position="137"/>
    </location>
</feature>
<dbReference type="OrthoDB" id="1696863at2759"/>
<accession>A0A2Z6LXN6</accession>
<reference evidence="3" key="1">
    <citation type="journal article" date="2017" name="Front. Plant Sci.">
        <title>Climate Clever Clovers: New Paradigm to Reduce the Environmental Footprint of Ruminants by Breeding Low Methanogenic Forages Utilizing Haplotype Variation.</title>
        <authorList>
            <person name="Kaur P."/>
            <person name="Appels R."/>
            <person name="Bayer P.E."/>
            <person name="Keeble-Gagnere G."/>
            <person name="Wang J."/>
            <person name="Hirakawa H."/>
            <person name="Shirasawa K."/>
            <person name="Vercoe P."/>
            <person name="Stefanova K."/>
            <person name="Durmic Z."/>
            <person name="Nichols P."/>
            <person name="Revell C."/>
            <person name="Isobe S.N."/>
            <person name="Edwards D."/>
            <person name="Erskine W."/>
        </authorList>
    </citation>
    <scope>NUCLEOTIDE SEQUENCE [LARGE SCALE GENOMIC DNA]</scope>
    <source>
        <strain evidence="3">cv. Daliak</strain>
    </source>
</reference>
<evidence type="ECO:0000313" key="3">
    <source>
        <dbReference type="Proteomes" id="UP000242715"/>
    </source>
</evidence>
<dbReference type="EMBL" id="DF973264">
    <property type="protein sequence ID" value="GAU23108.1"/>
    <property type="molecule type" value="Genomic_DNA"/>
</dbReference>
<evidence type="ECO:0000313" key="2">
    <source>
        <dbReference type="EMBL" id="GAU23108.1"/>
    </source>
</evidence>